<evidence type="ECO:0000256" key="4">
    <source>
        <dbReference type="ARBA" id="ARBA00023157"/>
    </source>
</evidence>
<dbReference type="AlphaFoldDB" id="A0A8G2BJS1"/>
<name>A0A8G2BJS1_9PROT</name>
<dbReference type="GO" id="GO:0015035">
    <property type="term" value="F:protein-disulfide reductase activity"/>
    <property type="evidence" value="ECO:0007669"/>
    <property type="project" value="UniProtKB-UniRule"/>
</dbReference>
<keyword evidence="5" id="KW-0676">Redox-active center</keyword>
<dbReference type="PROSITE" id="PS51352">
    <property type="entry name" value="THIOREDOXIN_2"/>
    <property type="match status" value="1"/>
</dbReference>
<dbReference type="InterPro" id="IPR005746">
    <property type="entry name" value="Thioredoxin"/>
</dbReference>
<dbReference type="EMBL" id="FNBW01000010">
    <property type="protein sequence ID" value="SDG10110.1"/>
    <property type="molecule type" value="Genomic_DNA"/>
</dbReference>
<dbReference type="PROSITE" id="PS00194">
    <property type="entry name" value="THIOREDOXIN_1"/>
    <property type="match status" value="1"/>
</dbReference>
<keyword evidence="2" id="KW-0813">Transport</keyword>
<dbReference type="OrthoDB" id="9790390at2"/>
<proteinExistence type="inferred from homology"/>
<dbReference type="SUPFAM" id="SSF48452">
    <property type="entry name" value="TPR-like"/>
    <property type="match status" value="1"/>
</dbReference>
<dbReference type="RefSeq" id="WP_093152021.1">
    <property type="nucleotide sequence ID" value="NZ_FNBW01000010.1"/>
</dbReference>
<dbReference type="InterPro" id="IPR013766">
    <property type="entry name" value="Thioredoxin_domain"/>
</dbReference>
<gene>
    <name evidence="8" type="ORF">SAMN05660686_03367</name>
</gene>
<keyword evidence="4" id="KW-1015">Disulfide bond</keyword>
<dbReference type="Pfam" id="PF14559">
    <property type="entry name" value="TPR_19"/>
    <property type="match status" value="1"/>
</dbReference>
<dbReference type="Proteomes" id="UP000198615">
    <property type="component" value="Unassembled WGS sequence"/>
</dbReference>
<organism evidence="8 9">
    <name type="scientific">Thalassobaculum litoreum DSM 18839</name>
    <dbReference type="NCBI Taxonomy" id="1123362"/>
    <lineage>
        <taxon>Bacteria</taxon>
        <taxon>Pseudomonadati</taxon>
        <taxon>Pseudomonadota</taxon>
        <taxon>Alphaproteobacteria</taxon>
        <taxon>Rhodospirillales</taxon>
        <taxon>Thalassobaculaceae</taxon>
        <taxon>Thalassobaculum</taxon>
    </lineage>
</organism>
<dbReference type="Gene3D" id="1.25.40.10">
    <property type="entry name" value="Tetratricopeptide repeat domain"/>
    <property type="match status" value="2"/>
</dbReference>
<evidence type="ECO:0000313" key="9">
    <source>
        <dbReference type="Proteomes" id="UP000198615"/>
    </source>
</evidence>
<evidence type="ECO:0000256" key="1">
    <source>
        <dbReference type="ARBA" id="ARBA00008987"/>
    </source>
</evidence>
<dbReference type="GO" id="GO:0006950">
    <property type="term" value="P:response to stress"/>
    <property type="evidence" value="ECO:0007669"/>
    <property type="project" value="UniProtKB-ARBA"/>
</dbReference>
<dbReference type="CDD" id="cd02956">
    <property type="entry name" value="ybbN"/>
    <property type="match status" value="1"/>
</dbReference>
<dbReference type="GO" id="GO:0045454">
    <property type="term" value="P:cell redox homeostasis"/>
    <property type="evidence" value="ECO:0007669"/>
    <property type="project" value="TreeGrafter"/>
</dbReference>
<reference evidence="8 9" key="1">
    <citation type="submission" date="2016-10" db="EMBL/GenBank/DDBJ databases">
        <authorList>
            <person name="Varghese N."/>
            <person name="Submissions S."/>
        </authorList>
    </citation>
    <scope>NUCLEOTIDE SEQUENCE [LARGE SCALE GENOMIC DNA]</scope>
    <source>
        <strain evidence="8 9">DSM 18839</strain>
    </source>
</reference>
<dbReference type="InterPro" id="IPR011990">
    <property type="entry name" value="TPR-like_helical_dom_sf"/>
</dbReference>
<accession>A0A8G2BJS1</accession>
<evidence type="ECO:0000256" key="5">
    <source>
        <dbReference type="ARBA" id="ARBA00023284"/>
    </source>
</evidence>
<evidence type="ECO:0000259" key="7">
    <source>
        <dbReference type="PROSITE" id="PS51352"/>
    </source>
</evidence>
<comment type="similarity">
    <text evidence="1">Belongs to the thioredoxin family.</text>
</comment>
<dbReference type="InterPro" id="IPR036249">
    <property type="entry name" value="Thioredoxin-like_sf"/>
</dbReference>
<evidence type="ECO:0000256" key="6">
    <source>
        <dbReference type="NCBIfam" id="TIGR01068"/>
    </source>
</evidence>
<protein>
    <recommendedName>
        <fullName evidence="6">Thioredoxin</fullName>
    </recommendedName>
</protein>
<comment type="caution">
    <text evidence="8">The sequence shown here is derived from an EMBL/GenBank/DDBJ whole genome shotgun (WGS) entry which is preliminary data.</text>
</comment>
<dbReference type="PRINTS" id="PR00421">
    <property type="entry name" value="THIOREDOXIN"/>
</dbReference>
<dbReference type="NCBIfam" id="TIGR01068">
    <property type="entry name" value="thioredoxin"/>
    <property type="match status" value="1"/>
</dbReference>
<dbReference type="Pfam" id="PF00085">
    <property type="entry name" value="Thioredoxin"/>
    <property type="match status" value="1"/>
</dbReference>
<keyword evidence="3" id="KW-0249">Electron transport</keyword>
<dbReference type="FunFam" id="3.40.30.10:FF:000001">
    <property type="entry name" value="Thioredoxin"/>
    <property type="match status" value="1"/>
</dbReference>
<dbReference type="InterPro" id="IPR017937">
    <property type="entry name" value="Thioredoxin_CS"/>
</dbReference>
<sequence length="305" mass="32638">MEPILGAAQPGGQTGEAAIVDATTATFMAEVVDASMQMPVLVDFWAPWCGPCKQLTPALENAVRKAGGSVKLVKINVDESPEIAGQLRIQSIPTVYVFKDGQPVDGFQGAVPESEITALIERVGGAAGPSPIEQALEQADQLMEAGDHQQAGALYQQILQHEQTNPAALAGLLKCLLADGRSDHAEKVLEQIPEDVKADKAVQAVIAQIELAKEGAKASAELDTLRAKVEADPKDHRSRIDLAAALYATGDRAGAVEQLLESIRIDRKWEDEAARKQLLKYFEAMGPTDPVTADARRRLSSLLFS</sequence>
<dbReference type="GO" id="GO:0005829">
    <property type="term" value="C:cytosol"/>
    <property type="evidence" value="ECO:0007669"/>
    <property type="project" value="TreeGrafter"/>
</dbReference>
<keyword evidence="9" id="KW-1185">Reference proteome</keyword>
<dbReference type="Pfam" id="PF14561">
    <property type="entry name" value="TPR_20"/>
    <property type="match status" value="1"/>
</dbReference>
<dbReference type="Gene3D" id="3.40.30.10">
    <property type="entry name" value="Glutaredoxin"/>
    <property type="match status" value="1"/>
</dbReference>
<evidence type="ECO:0000256" key="2">
    <source>
        <dbReference type="ARBA" id="ARBA00022448"/>
    </source>
</evidence>
<feature type="domain" description="Thioredoxin" evidence="7">
    <location>
        <begin position="18"/>
        <end position="125"/>
    </location>
</feature>
<evidence type="ECO:0000256" key="3">
    <source>
        <dbReference type="ARBA" id="ARBA00022982"/>
    </source>
</evidence>
<dbReference type="SUPFAM" id="SSF52833">
    <property type="entry name" value="Thioredoxin-like"/>
    <property type="match status" value="1"/>
</dbReference>
<dbReference type="PANTHER" id="PTHR45663:SF11">
    <property type="entry name" value="GEO12009P1"/>
    <property type="match status" value="1"/>
</dbReference>
<dbReference type="PANTHER" id="PTHR45663">
    <property type="entry name" value="GEO12009P1"/>
    <property type="match status" value="1"/>
</dbReference>
<evidence type="ECO:0000313" key="8">
    <source>
        <dbReference type="EMBL" id="SDG10110.1"/>
    </source>
</evidence>